<evidence type="ECO:0000313" key="10">
    <source>
        <dbReference type="Proteomes" id="UP000664991"/>
    </source>
</evidence>
<protein>
    <recommendedName>
        <fullName evidence="6">Large ribosomal subunit protein P2</fullName>
    </recommendedName>
    <alternativeName>
        <fullName evidence="8">40S ribosomal protein S15</fullName>
    </alternativeName>
    <alternativeName>
        <fullName evidence="7">60S acidic ribosomal protein P2</fullName>
    </alternativeName>
</protein>
<sequence>MRYLSSYLLTALGGNSSLRAKEIKKILDGIGIEADDDQLNKVISELNRKNIEDVIAQGIGKLASVPAGGAVAVSAAPGSTVLFAGSALAAAEKKEEKKEESKESDDDMGFGLFDKRYYARNMTRDSQEKPHRRDTIWIQARRVAEVKGKKQTLHKSTYFRRGPRPVAGQVLQAADASVKCLAATMAELGLWRKQHPMAEVPAQGQNEAPPTEKPKVVMTHLWDMIILSKMAGGYNSKTFTQVEIKPGMTGHCAGRLSMTYQPVKHELLRHQRLPLLQLQPLQEACLANKGTDFSKN</sequence>
<dbReference type="FunFam" id="1.10.10.1410:FF:000002">
    <property type="entry name" value="60S acidic ribosomal protein P2"/>
    <property type="match status" value="1"/>
</dbReference>
<dbReference type="AlphaFoldDB" id="A0A835ZHY8"/>
<dbReference type="HAMAP" id="MF_01478">
    <property type="entry name" value="Ribosomal_L12_arch"/>
    <property type="match status" value="1"/>
</dbReference>
<dbReference type="InterPro" id="IPR002222">
    <property type="entry name" value="Ribosomal_uS19"/>
</dbReference>
<dbReference type="CDD" id="cd05833">
    <property type="entry name" value="Ribosomal_P2"/>
    <property type="match status" value="1"/>
</dbReference>
<dbReference type="Proteomes" id="UP000664991">
    <property type="component" value="Unassembled WGS sequence"/>
</dbReference>
<dbReference type="SUPFAM" id="SSF54570">
    <property type="entry name" value="Ribosomal protein S19"/>
    <property type="match status" value="1"/>
</dbReference>
<dbReference type="Pfam" id="PF00203">
    <property type="entry name" value="Ribosomal_S19"/>
    <property type="match status" value="1"/>
</dbReference>
<dbReference type="Gene3D" id="3.30.860.10">
    <property type="entry name" value="30s Ribosomal Protein S19, Chain A"/>
    <property type="match status" value="1"/>
</dbReference>
<comment type="similarity">
    <text evidence="3">Belongs to the universal ribosomal protein uS19 family.</text>
</comment>
<dbReference type="PANTHER" id="PTHR21141:SF5">
    <property type="entry name" value="LARGE RIBOSOMAL SUBUNIT PROTEIN P2"/>
    <property type="match status" value="1"/>
</dbReference>
<comment type="function">
    <text evidence="1">Plays an important role in the elongation step of protein synthesis.</text>
</comment>
<reference evidence="9 10" key="1">
    <citation type="submission" date="2020-12" db="EMBL/GenBank/DDBJ databases">
        <title>De novo assembly of Tibetan sheep genome.</title>
        <authorList>
            <person name="Li X."/>
        </authorList>
    </citation>
    <scope>NUCLEOTIDE SEQUENCE [LARGE SCALE GENOMIC DNA]</scope>
    <source>
        <tissue evidence="9">Heart</tissue>
    </source>
</reference>
<evidence type="ECO:0000256" key="4">
    <source>
        <dbReference type="ARBA" id="ARBA00022980"/>
    </source>
</evidence>
<dbReference type="GO" id="GO:0022625">
    <property type="term" value="C:cytosolic large ribosomal subunit"/>
    <property type="evidence" value="ECO:0007669"/>
    <property type="project" value="InterPro"/>
</dbReference>
<comment type="similarity">
    <text evidence="2">Belongs to the eukaryotic ribosomal protein P1/P2 family.</text>
</comment>
<comment type="caution">
    <text evidence="9">The sequence shown here is derived from an EMBL/GenBank/DDBJ whole genome shotgun (WGS) entry which is preliminary data.</text>
</comment>
<dbReference type="Pfam" id="PF00428">
    <property type="entry name" value="Ribosomal_60s"/>
    <property type="match status" value="1"/>
</dbReference>
<evidence type="ECO:0000256" key="6">
    <source>
        <dbReference type="ARBA" id="ARBA00035301"/>
    </source>
</evidence>
<organism evidence="9 10">
    <name type="scientific">Ovis aries</name>
    <name type="common">Sheep</name>
    <dbReference type="NCBI Taxonomy" id="9940"/>
    <lineage>
        <taxon>Eukaryota</taxon>
        <taxon>Metazoa</taxon>
        <taxon>Chordata</taxon>
        <taxon>Craniata</taxon>
        <taxon>Vertebrata</taxon>
        <taxon>Euteleostomi</taxon>
        <taxon>Mammalia</taxon>
        <taxon>Eutheria</taxon>
        <taxon>Laurasiatheria</taxon>
        <taxon>Artiodactyla</taxon>
        <taxon>Ruminantia</taxon>
        <taxon>Pecora</taxon>
        <taxon>Bovidae</taxon>
        <taxon>Caprinae</taxon>
        <taxon>Ovis</taxon>
    </lineage>
</organism>
<dbReference type="InterPro" id="IPR044076">
    <property type="entry name" value="Ribosomal_P2"/>
</dbReference>
<dbReference type="PANTHER" id="PTHR21141">
    <property type="entry name" value="60S ACIDIC RIBOSOMAL PROTEIN FAMILY MEMBER"/>
    <property type="match status" value="1"/>
</dbReference>
<evidence type="ECO:0000256" key="1">
    <source>
        <dbReference type="ARBA" id="ARBA00003362"/>
    </source>
</evidence>
<dbReference type="GO" id="GO:0003735">
    <property type="term" value="F:structural constituent of ribosome"/>
    <property type="evidence" value="ECO:0007669"/>
    <property type="project" value="InterPro"/>
</dbReference>
<proteinExistence type="inferred from homology"/>
<evidence type="ECO:0000313" key="9">
    <source>
        <dbReference type="EMBL" id="KAG5193378.1"/>
    </source>
</evidence>
<evidence type="ECO:0000256" key="8">
    <source>
        <dbReference type="ARBA" id="ARBA00035469"/>
    </source>
</evidence>
<dbReference type="InterPro" id="IPR027534">
    <property type="entry name" value="Ribosomal_P1/P2"/>
</dbReference>
<keyword evidence="5" id="KW-0687">Ribonucleoprotein</keyword>
<keyword evidence="4" id="KW-0689">Ribosomal protein</keyword>
<evidence type="ECO:0000256" key="7">
    <source>
        <dbReference type="ARBA" id="ARBA00035443"/>
    </source>
</evidence>
<evidence type="ECO:0000256" key="2">
    <source>
        <dbReference type="ARBA" id="ARBA00005436"/>
    </source>
</evidence>
<dbReference type="EMBL" id="JAEMGP010000027">
    <property type="protein sequence ID" value="KAG5193378.1"/>
    <property type="molecule type" value="Genomic_DNA"/>
</dbReference>
<evidence type="ECO:0000256" key="3">
    <source>
        <dbReference type="ARBA" id="ARBA00007345"/>
    </source>
</evidence>
<name>A0A835ZHY8_SHEEP</name>
<dbReference type="InterPro" id="IPR023575">
    <property type="entry name" value="Ribosomal_uS19_SF"/>
</dbReference>
<dbReference type="Gene3D" id="1.10.10.1410">
    <property type="match status" value="1"/>
</dbReference>
<dbReference type="GO" id="GO:0002182">
    <property type="term" value="P:cytoplasmic translational elongation"/>
    <property type="evidence" value="ECO:0007669"/>
    <property type="project" value="InterPro"/>
</dbReference>
<evidence type="ECO:0000256" key="5">
    <source>
        <dbReference type="ARBA" id="ARBA00023274"/>
    </source>
</evidence>
<accession>A0A835ZHY8</accession>
<dbReference type="InterPro" id="IPR038716">
    <property type="entry name" value="P1/P2_N_sf"/>
</dbReference>
<gene>
    <name evidence="9" type="ORF">JEQ12_019739</name>
</gene>